<evidence type="ECO:0000259" key="1">
    <source>
        <dbReference type="PROSITE" id="PS51186"/>
    </source>
</evidence>
<dbReference type="RefSeq" id="WP_189461957.1">
    <property type="nucleotide sequence ID" value="NZ_BMYO01000009.1"/>
</dbReference>
<reference evidence="3" key="1">
    <citation type="journal article" date="2019" name="Int. J. Syst. Evol. Microbiol.">
        <title>The Global Catalogue of Microorganisms (GCM) 10K type strain sequencing project: providing services to taxonomists for standard genome sequencing and annotation.</title>
        <authorList>
            <consortium name="The Broad Institute Genomics Platform"/>
            <consortium name="The Broad Institute Genome Sequencing Center for Infectious Disease"/>
            <person name="Wu L."/>
            <person name="Ma J."/>
        </authorList>
    </citation>
    <scope>NUCLEOTIDE SEQUENCE [LARGE SCALE GENOMIC DNA]</scope>
    <source>
        <strain evidence="3">KCTC 23701</strain>
    </source>
</reference>
<dbReference type="CDD" id="cd04301">
    <property type="entry name" value="NAT_SF"/>
    <property type="match status" value="1"/>
</dbReference>
<evidence type="ECO:0000313" key="2">
    <source>
        <dbReference type="EMBL" id="GHD67959.1"/>
    </source>
</evidence>
<dbReference type="PANTHER" id="PTHR43233:SF1">
    <property type="entry name" value="FAMILY N-ACETYLTRANSFERASE, PUTATIVE (AFU_ORTHOLOGUE AFUA_6G03350)-RELATED"/>
    <property type="match status" value="1"/>
</dbReference>
<proteinExistence type="predicted"/>
<dbReference type="Proteomes" id="UP000604737">
    <property type="component" value="Unassembled WGS sequence"/>
</dbReference>
<dbReference type="SUPFAM" id="SSF55729">
    <property type="entry name" value="Acyl-CoA N-acyltransferases (Nat)"/>
    <property type="match status" value="1"/>
</dbReference>
<dbReference type="EMBL" id="BMYO01000009">
    <property type="protein sequence ID" value="GHD67959.1"/>
    <property type="molecule type" value="Genomic_DNA"/>
</dbReference>
<gene>
    <name evidence="2" type="ORF">GCM10007350_32420</name>
</gene>
<organism evidence="2 3">
    <name type="scientific">Jeongeupia chitinilytica</name>
    <dbReference type="NCBI Taxonomy" id="1041641"/>
    <lineage>
        <taxon>Bacteria</taxon>
        <taxon>Pseudomonadati</taxon>
        <taxon>Pseudomonadota</taxon>
        <taxon>Betaproteobacteria</taxon>
        <taxon>Neisseriales</taxon>
        <taxon>Chitinibacteraceae</taxon>
        <taxon>Jeongeupia</taxon>
    </lineage>
</organism>
<dbReference type="InterPro" id="IPR053144">
    <property type="entry name" value="Acetyltransferase_Butenolide"/>
</dbReference>
<name>A0ABQ3H747_9NEIS</name>
<sequence>MPNPRITTDPAEQDIAVIHRFLAEESKWARGIPLALVRESVANSLNFGLFVDDAQVGYARVVTDYSTFAYLLDVFVLEPHRGNGYSRRLMEAVMVHPRLQGLRRFMLFTSSAHGLYAHYGFAAPARPDTMMEIMVSDAYTAR</sequence>
<feature type="domain" description="N-acetyltransferase" evidence="1">
    <location>
        <begin position="6"/>
        <end position="142"/>
    </location>
</feature>
<dbReference type="PANTHER" id="PTHR43233">
    <property type="entry name" value="FAMILY N-ACETYLTRANSFERASE, PUTATIVE (AFU_ORTHOLOGUE AFUA_6G03350)-RELATED"/>
    <property type="match status" value="1"/>
</dbReference>
<comment type="caution">
    <text evidence="2">The sequence shown here is derived from an EMBL/GenBank/DDBJ whole genome shotgun (WGS) entry which is preliminary data.</text>
</comment>
<dbReference type="PROSITE" id="PS51186">
    <property type="entry name" value="GNAT"/>
    <property type="match status" value="1"/>
</dbReference>
<dbReference type="InterPro" id="IPR016181">
    <property type="entry name" value="Acyl_CoA_acyltransferase"/>
</dbReference>
<accession>A0ABQ3H747</accession>
<dbReference type="Pfam" id="PF00583">
    <property type="entry name" value="Acetyltransf_1"/>
    <property type="match status" value="1"/>
</dbReference>
<keyword evidence="3" id="KW-1185">Reference proteome</keyword>
<dbReference type="InterPro" id="IPR000182">
    <property type="entry name" value="GNAT_dom"/>
</dbReference>
<dbReference type="Gene3D" id="3.40.630.30">
    <property type="match status" value="1"/>
</dbReference>
<evidence type="ECO:0000313" key="3">
    <source>
        <dbReference type="Proteomes" id="UP000604737"/>
    </source>
</evidence>
<protein>
    <submittedName>
        <fullName evidence="2">N-acetyltransferase</fullName>
    </submittedName>
</protein>